<accession>A0A2I0I6N1</accession>
<dbReference type="EMBL" id="PGOL01003904">
    <property type="protein sequence ID" value="PKI39076.1"/>
    <property type="molecule type" value="Genomic_DNA"/>
</dbReference>
<keyword evidence="2" id="KW-0812">Transmembrane</keyword>
<feature type="region of interest" description="Disordered" evidence="1">
    <location>
        <begin position="44"/>
        <end position="112"/>
    </location>
</feature>
<comment type="caution">
    <text evidence="3">The sequence shown here is derived from an EMBL/GenBank/DDBJ whole genome shotgun (WGS) entry which is preliminary data.</text>
</comment>
<feature type="compositionally biased region" description="Basic residues" evidence="1">
    <location>
        <begin position="45"/>
        <end position="54"/>
    </location>
</feature>
<feature type="compositionally biased region" description="Polar residues" evidence="1">
    <location>
        <begin position="76"/>
        <end position="89"/>
    </location>
</feature>
<reference evidence="3 4" key="1">
    <citation type="submission" date="2017-11" db="EMBL/GenBank/DDBJ databases">
        <title>De-novo sequencing of pomegranate (Punica granatum L.) genome.</title>
        <authorList>
            <person name="Akparov Z."/>
            <person name="Amiraslanov A."/>
            <person name="Hajiyeva S."/>
            <person name="Abbasov M."/>
            <person name="Kaur K."/>
            <person name="Hamwieh A."/>
            <person name="Solovyev V."/>
            <person name="Salamov A."/>
            <person name="Braich B."/>
            <person name="Kosarev P."/>
            <person name="Mahmoud A."/>
            <person name="Hajiyev E."/>
            <person name="Babayeva S."/>
            <person name="Izzatullayeva V."/>
            <person name="Mammadov A."/>
            <person name="Mammadov A."/>
            <person name="Sharifova S."/>
            <person name="Ojaghi J."/>
            <person name="Eynullazada K."/>
            <person name="Bayramov B."/>
            <person name="Abdulazimova A."/>
            <person name="Shahmuradov I."/>
        </authorList>
    </citation>
    <scope>NUCLEOTIDE SEQUENCE [LARGE SCALE GENOMIC DNA]</scope>
    <source>
        <strain evidence="4">cv. AG2017</strain>
        <tissue evidence="3">Leaf</tissue>
    </source>
</reference>
<feature type="transmembrane region" description="Helical" evidence="2">
    <location>
        <begin position="25"/>
        <end position="44"/>
    </location>
</feature>
<dbReference type="AlphaFoldDB" id="A0A2I0I6N1"/>
<proteinExistence type="predicted"/>
<evidence type="ECO:0000256" key="1">
    <source>
        <dbReference type="SAM" id="MobiDB-lite"/>
    </source>
</evidence>
<gene>
    <name evidence="3" type="ORF">CRG98_040533</name>
</gene>
<name>A0A2I0I6N1_PUNGR</name>
<sequence length="156" mass="17217">MQFIRYAPRAYCKPFRSIPTLPGSISFGSIPTLLSALGSVLVGARHQRHQRHQRPSPASPAPVTSTTSARYRAPQRPSSSTPVPVTNTLHQRHQRPSPSPAPVTVPDDRHRARRPSPCLTVLVHAHPCTRILSQGFHRVTRLSNTSPTLSSYPEAR</sequence>
<keyword evidence="4" id="KW-1185">Reference proteome</keyword>
<dbReference type="Proteomes" id="UP000233551">
    <property type="component" value="Unassembled WGS sequence"/>
</dbReference>
<evidence type="ECO:0000313" key="3">
    <source>
        <dbReference type="EMBL" id="PKI39076.1"/>
    </source>
</evidence>
<protein>
    <submittedName>
        <fullName evidence="3">Uncharacterized protein</fullName>
    </submittedName>
</protein>
<organism evidence="3 4">
    <name type="scientific">Punica granatum</name>
    <name type="common">Pomegranate</name>
    <dbReference type="NCBI Taxonomy" id="22663"/>
    <lineage>
        <taxon>Eukaryota</taxon>
        <taxon>Viridiplantae</taxon>
        <taxon>Streptophyta</taxon>
        <taxon>Embryophyta</taxon>
        <taxon>Tracheophyta</taxon>
        <taxon>Spermatophyta</taxon>
        <taxon>Magnoliopsida</taxon>
        <taxon>eudicotyledons</taxon>
        <taxon>Gunneridae</taxon>
        <taxon>Pentapetalae</taxon>
        <taxon>rosids</taxon>
        <taxon>malvids</taxon>
        <taxon>Myrtales</taxon>
        <taxon>Lythraceae</taxon>
        <taxon>Punica</taxon>
    </lineage>
</organism>
<evidence type="ECO:0000256" key="2">
    <source>
        <dbReference type="SAM" id="Phobius"/>
    </source>
</evidence>
<keyword evidence="2" id="KW-0472">Membrane</keyword>
<evidence type="ECO:0000313" key="4">
    <source>
        <dbReference type="Proteomes" id="UP000233551"/>
    </source>
</evidence>
<keyword evidence="2" id="KW-1133">Transmembrane helix</keyword>